<dbReference type="EMBL" id="JARKIE010000461">
    <property type="protein sequence ID" value="KAJ7637206.1"/>
    <property type="molecule type" value="Genomic_DNA"/>
</dbReference>
<dbReference type="Proteomes" id="UP001221757">
    <property type="component" value="Unassembled WGS sequence"/>
</dbReference>
<feature type="compositionally biased region" description="Polar residues" evidence="1">
    <location>
        <begin position="146"/>
        <end position="170"/>
    </location>
</feature>
<protein>
    <submittedName>
        <fullName evidence="2">Uncharacterized protein</fullName>
    </submittedName>
</protein>
<feature type="region of interest" description="Disordered" evidence="1">
    <location>
        <begin position="1"/>
        <end position="21"/>
    </location>
</feature>
<evidence type="ECO:0000256" key="1">
    <source>
        <dbReference type="SAM" id="MobiDB-lite"/>
    </source>
</evidence>
<evidence type="ECO:0000313" key="2">
    <source>
        <dbReference type="EMBL" id="KAJ7637206.1"/>
    </source>
</evidence>
<evidence type="ECO:0000313" key="3">
    <source>
        <dbReference type="Proteomes" id="UP001221757"/>
    </source>
</evidence>
<organism evidence="2 3">
    <name type="scientific">Mycena rosella</name>
    <name type="common">Pink bonnet</name>
    <name type="synonym">Agaricus rosellus</name>
    <dbReference type="NCBI Taxonomy" id="1033263"/>
    <lineage>
        <taxon>Eukaryota</taxon>
        <taxon>Fungi</taxon>
        <taxon>Dikarya</taxon>
        <taxon>Basidiomycota</taxon>
        <taxon>Agaricomycotina</taxon>
        <taxon>Agaricomycetes</taxon>
        <taxon>Agaricomycetidae</taxon>
        <taxon>Agaricales</taxon>
        <taxon>Marasmiineae</taxon>
        <taxon>Mycenaceae</taxon>
        <taxon>Mycena</taxon>
    </lineage>
</organism>
<gene>
    <name evidence="2" type="ORF">B0H17DRAFT_1187440</name>
</gene>
<sequence length="176" mass="19469">MSRNSKDRTLREGTAGNFENPSTFRRGRWFSASASSQAITSSWNAVESQSANGEASRRCSSVGTRLPGMVDDQFRFMCDSERRVVFVVSAGDRNPRFNEVGSETKYFQVRYFAGEFGELMPGKDEVRGALQNNSSVSSGEDPVNPRWSSSNTGNGPLQTTIENISTSNESRTLRSR</sequence>
<feature type="compositionally biased region" description="Basic and acidic residues" evidence="1">
    <location>
        <begin position="1"/>
        <end position="11"/>
    </location>
</feature>
<proteinExistence type="predicted"/>
<comment type="caution">
    <text evidence="2">The sequence shown here is derived from an EMBL/GenBank/DDBJ whole genome shotgun (WGS) entry which is preliminary data.</text>
</comment>
<accession>A0AAD7C313</accession>
<keyword evidence="3" id="KW-1185">Reference proteome</keyword>
<reference evidence="2" key="1">
    <citation type="submission" date="2023-03" db="EMBL/GenBank/DDBJ databases">
        <title>Massive genome expansion in bonnet fungi (Mycena s.s.) driven by repeated elements and novel gene families across ecological guilds.</title>
        <authorList>
            <consortium name="Lawrence Berkeley National Laboratory"/>
            <person name="Harder C.B."/>
            <person name="Miyauchi S."/>
            <person name="Viragh M."/>
            <person name="Kuo A."/>
            <person name="Thoen E."/>
            <person name="Andreopoulos B."/>
            <person name="Lu D."/>
            <person name="Skrede I."/>
            <person name="Drula E."/>
            <person name="Henrissat B."/>
            <person name="Morin E."/>
            <person name="Kohler A."/>
            <person name="Barry K."/>
            <person name="LaButti K."/>
            <person name="Morin E."/>
            <person name="Salamov A."/>
            <person name="Lipzen A."/>
            <person name="Mereny Z."/>
            <person name="Hegedus B."/>
            <person name="Baldrian P."/>
            <person name="Stursova M."/>
            <person name="Weitz H."/>
            <person name="Taylor A."/>
            <person name="Grigoriev I.V."/>
            <person name="Nagy L.G."/>
            <person name="Martin F."/>
            <person name="Kauserud H."/>
        </authorList>
    </citation>
    <scope>NUCLEOTIDE SEQUENCE</scope>
    <source>
        <strain evidence="2">CBHHK067</strain>
    </source>
</reference>
<name>A0AAD7C313_MYCRO</name>
<dbReference type="AlphaFoldDB" id="A0AAD7C313"/>
<feature type="region of interest" description="Disordered" evidence="1">
    <location>
        <begin position="128"/>
        <end position="176"/>
    </location>
</feature>